<reference evidence="2 3" key="1">
    <citation type="submission" date="2020-07" db="EMBL/GenBank/DDBJ databases">
        <title>Genomic characterization of Flavobacterium psychrophilum strains.</title>
        <authorList>
            <person name="Castillo D."/>
            <person name="Jorgensen J."/>
            <person name="Middelboe M."/>
        </authorList>
    </citation>
    <scope>NUCLEOTIDE SEQUENCE [LARGE SCALE GENOMIC DNA]</scope>
    <source>
        <strain evidence="2 3">FPS-R7</strain>
    </source>
</reference>
<dbReference type="KEGG" id="fpv:IA03_07765"/>
<dbReference type="Gene3D" id="1.10.3730.20">
    <property type="match status" value="1"/>
</dbReference>
<dbReference type="GeneID" id="66552204"/>
<evidence type="ECO:0000259" key="1">
    <source>
        <dbReference type="Pfam" id="PF00892"/>
    </source>
</evidence>
<dbReference type="PANTHER" id="PTHR22911:SF137">
    <property type="entry name" value="SOLUTE CARRIER FAMILY 35 MEMBER G2-RELATED"/>
    <property type="match status" value="1"/>
</dbReference>
<dbReference type="SUPFAM" id="SSF103481">
    <property type="entry name" value="Multidrug resistance efflux transporter EmrE"/>
    <property type="match status" value="2"/>
</dbReference>
<name>A0A075S191_FLAPS</name>
<dbReference type="KEGG" id="fpq:IB65_07985"/>
<protein>
    <submittedName>
        <fullName evidence="2">EamA family transporter</fullName>
    </submittedName>
</protein>
<accession>A0A075S191</accession>
<proteinExistence type="predicted"/>
<dbReference type="PANTHER" id="PTHR22911">
    <property type="entry name" value="ACYL-MALONYL CONDENSING ENZYME-RELATED"/>
    <property type="match status" value="1"/>
</dbReference>
<dbReference type="AlphaFoldDB" id="A0A075S191"/>
<dbReference type="InterPro" id="IPR037185">
    <property type="entry name" value="EmrE-like"/>
</dbReference>
<dbReference type="Proteomes" id="UP000596329">
    <property type="component" value="Chromosome"/>
</dbReference>
<feature type="domain" description="EamA" evidence="1">
    <location>
        <begin position="154"/>
        <end position="285"/>
    </location>
</feature>
<dbReference type="EMBL" id="CP059075">
    <property type="protein sequence ID" value="QRE02833.1"/>
    <property type="molecule type" value="Genomic_DNA"/>
</dbReference>
<dbReference type="KEGG" id="fpc:FPSM_01203"/>
<dbReference type="InterPro" id="IPR000620">
    <property type="entry name" value="EamA_dom"/>
</dbReference>
<dbReference type="KEGG" id="fpk:IA06_07705"/>
<dbReference type="GO" id="GO:0016020">
    <property type="term" value="C:membrane"/>
    <property type="evidence" value="ECO:0007669"/>
    <property type="project" value="InterPro"/>
</dbReference>
<evidence type="ECO:0000313" key="2">
    <source>
        <dbReference type="EMBL" id="QRE02833.1"/>
    </source>
</evidence>
<dbReference type="RefSeq" id="WP_011963721.1">
    <property type="nucleotide sequence ID" value="NZ_BJSX01000002.1"/>
</dbReference>
<feature type="domain" description="EamA" evidence="1">
    <location>
        <begin position="6"/>
        <end position="149"/>
    </location>
</feature>
<dbReference type="Pfam" id="PF00892">
    <property type="entry name" value="EamA"/>
    <property type="match status" value="2"/>
</dbReference>
<organism evidence="2 3">
    <name type="scientific">Flavobacterium psychrophilum</name>
    <dbReference type="NCBI Taxonomy" id="96345"/>
    <lineage>
        <taxon>Bacteria</taxon>
        <taxon>Pseudomonadati</taxon>
        <taxon>Bacteroidota</taxon>
        <taxon>Flavobacteriia</taxon>
        <taxon>Flavobacteriales</taxon>
        <taxon>Flavobacteriaceae</taxon>
        <taxon>Flavobacterium</taxon>
    </lineage>
</organism>
<evidence type="ECO:0000313" key="3">
    <source>
        <dbReference type="Proteomes" id="UP000596329"/>
    </source>
</evidence>
<dbReference type="KEGG" id="fpw:IA04_07700"/>
<gene>
    <name evidence="2" type="ORF">H0H26_07845</name>
</gene>
<dbReference type="OMA" id="IGLMQYI"/>
<sequence length="295" mass="34247">MQINKYYLSALSSFVIWGFFSLVLKPLHNYPSLDILFYRVFYATGLSIIINLLFRKEKLKNDWKSYLTLEKKEKIKTLLLTVLGGFLLTFNWFMFIYAINHVSLKSASFAYLICPIVTTILAYFILKEKLSKWQWFSVFLCIISCAMLSYGDLRGLIYSLVIAISFALYLISQRENNKFDRFVVLTVQLLIASMVLLPFFPVYRGEIPTEPIFYILMTIIVVLFTIIPLFLNLFALRGITSSAVGILMYSNPMINLLLAIFYFKEEINSVQIGSYLLILFSIIIFNEKLLRVSKD</sequence>